<dbReference type="STRING" id="151549.A0A4C1UAS5"/>
<evidence type="ECO:0000256" key="5">
    <source>
        <dbReference type="ARBA" id="ARBA00022833"/>
    </source>
</evidence>
<comment type="cofactor">
    <cofactor evidence="8">
        <name>Zn(2+)</name>
        <dbReference type="ChEBI" id="CHEBI:29105"/>
    </cofactor>
    <text evidence="8">Binds 1 zinc ion per subunit.</text>
</comment>
<reference evidence="9 10" key="1">
    <citation type="journal article" date="2019" name="Commun. Biol.">
        <title>The bagworm genome reveals a unique fibroin gene that provides high tensile strength.</title>
        <authorList>
            <person name="Kono N."/>
            <person name="Nakamura H."/>
            <person name="Ohtoshi R."/>
            <person name="Tomita M."/>
            <person name="Numata K."/>
            <person name="Arakawa K."/>
        </authorList>
    </citation>
    <scope>NUCLEOTIDE SEQUENCE [LARGE SCALE GENOMIC DNA]</scope>
</reference>
<sequence>MTLLVGEWTDGRILTTEEVDKWIVGLRRRVDGWVSVSGCPDVWHFDVLSGVPPSDVAHYGGSVSLADYCPYLQEFTWRHKSVVVRGSRCSYEENTPKTDVNFALEKYGNHSKCFDHSDRVWEQKSCRQIREWQHWGSGCYKYKCESGRLHIVVGNYTYTCYHAGQTLQVRIVRDGWLHHGGVVCPPCRQICAEEFKAKKEYCKGGEEALPSNLYPNDVLTCAGDYLTPALAVVVSLAAVAFL</sequence>
<evidence type="ECO:0000256" key="4">
    <source>
        <dbReference type="ARBA" id="ARBA00022801"/>
    </source>
</evidence>
<evidence type="ECO:0000256" key="7">
    <source>
        <dbReference type="ARBA" id="ARBA00039717"/>
    </source>
</evidence>
<gene>
    <name evidence="9" type="ORF">EVAR_22278_1</name>
</gene>
<dbReference type="GO" id="GO:0046872">
    <property type="term" value="F:metal ion binding"/>
    <property type="evidence" value="ECO:0007669"/>
    <property type="project" value="UniProtKB-KW"/>
</dbReference>
<dbReference type="PANTHER" id="PTHR10942:SF0">
    <property type="entry name" value="LEISHMANOLYSIN-LIKE PEPTIDASE"/>
    <property type="match status" value="1"/>
</dbReference>
<dbReference type="GO" id="GO:0005737">
    <property type="term" value="C:cytoplasm"/>
    <property type="evidence" value="ECO:0007669"/>
    <property type="project" value="TreeGrafter"/>
</dbReference>
<evidence type="ECO:0000313" key="9">
    <source>
        <dbReference type="EMBL" id="GBP23419.1"/>
    </source>
</evidence>
<dbReference type="GO" id="GO:0004222">
    <property type="term" value="F:metalloendopeptidase activity"/>
    <property type="evidence" value="ECO:0007669"/>
    <property type="project" value="UniProtKB-UniRule"/>
</dbReference>
<keyword evidence="6 8" id="KW-0482">Metalloprotease</keyword>
<name>A0A4C1UAS5_EUMVA</name>
<keyword evidence="2 8" id="KW-0645">Protease</keyword>
<dbReference type="AlphaFoldDB" id="A0A4C1UAS5"/>
<comment type="similarity">
    <text evidence="1 8">Belongs to the peptidase M8 family.</text>
</comment>
<organism evidence="9 10">
    <name type="scientific">Eumeta variegata</name>
    <name type="common">Bagworm moth</name>
    <name type="synonym">Eumeta japonica</name>
    <dbReference type="NCBI Taxonomy" id="151549"/>
    <lineage>
        <taxon>Eukaryota</taxon>
        <taxon>Metazoa</taxon>
        <taxon>Ecdysozoa</taxon>
        <taxon>Arthropoda</taxon>
        <taxon>Hexapoda</taxon>
        <taxon>Insecta</taxon>
        <taxon>Pterygota</taxon>
        <taxon>Neoptera</taxon>
        <taxon>Endopterygota</taxon>
        <taxon>Lepidoptera</taxon>
        <taxon>Glossata</taxon>
        <taxon>Ditrysia</taxon>
        <taxon>Tineoidea</taxon>
        <taxon>Psychidae</taxon>
        <taxon>Oiketicinae</taxon>
        <taxon>Eumeta</taxon>
    </lineage>
</organism>
<protein>
    <recommendedName>
        <fullName evidence="7 8">Leishmanolysin-like peptidase</fullName>
        <ecNumber evidence="8">3.4.24.-</ecNumber>
    </recommendedName>
</protein>
<evidence type="ECO:0000256" key="2">
    <source>
        <dbReference type="ARBA" id="ARBA00022670"/>
    </source>
</evidence>
<evidence type="ECO:0000313" key="10">
    <source>
        <dbReference type="Proteomes" id="UP000299102"/>
    </source>
</evidence>
<dbReference type="EMBL" id="BGZK01000150">
    <property type="protein sequence ID" value="GBP23419.1"/>
    <property type="molecule type" value="Genomic_DNA"/>
</dbReference>
<dbReference type="EC" id="3.4.24.-" evidence="8"/>
<dbReference type="Pfam" id="PF01457">
    <property type="entry name" value="Peptidase_M8"/>
    <property type="match status" value="1"/>
</dbReference>
<keyword evidence="3 8" id="KW-0479">Metal-binding</keyword>
<keyword evidence="5 8" id="KW-0862">Zinc</keyword>
<dbReference type="GO" id="GO:0006508">
    <property type="term" value="P:proteolysis"/>
    <property type="evidence" value="ECO:0007669"/>
    <property type="project" value="UniProtKB-KW"/>
</dbReference>
<dbReference type="GO" id="GO:0016020">
    <property type="term" value="C:membrane"/>
    <property type="evidence" value="ECO:0007669"/>
    <property type="project" value="InterPro"/>
</dbReference>
<evidence type="ECO:0000256" key="8">
    <source>
        <dbReference type="RuleBase" id="RU366077"/>
    </source>
</evidence>
<dbReference type="Proteomes" id="UP000299102">
    <property type="component" value="Unassembled WGS sequence"/>
</dbReference>
<dbReference type="GO" id="GO:0007155">
    <property type="term" value="P:cell adhesion"/>
    <property type="evidence" value="ECO:0007669"/>
    <property type="project" value="InterPro"/>
</dbReference>
<accession>A0A4C1UAS5</accession>
<evidence type="ECO:0000256" key="6">
    <source>
        <dbReference type="ARBA" id="ARBA00023049"/>
    </source>
</evidence>
<dbReference type="SUPFAM" id="SSF55486">
    <property type="entry name" value="Metalloproteases ('zincins'), catalytic domain"/>
    <property type="match status" value="1"/>
</dbReference>
<proteinExistence type="inferred from homology"/>
<dbReference type="Gene3D" id="2.30.34.10">
    <property type="entry name" value="Leishmanolysin domain 4"/>
    <property type="match status" value="1"/>
</dbReference>
<comment type="caution">
    <text evidence="9">The sequence shown here is derived from an EMBL/GenBank/DDBJ whole genome shotgun (WGS) entry which is preliminary data.</text>
</comment>
<dbReference type="OrthoDB" id="527990at2759"/>
<keyword evidence="10" id="KW-1185">Reference proteome</keyword>
<keyword evidence="4 8" id="KW-0378">Hydrolase</keyword>
<evidence type="ECO:0000256" key="3">
    <source>
        <dbReference type="ARBA" id="ARBA00022723"/>
    </source>
</evidence>
<evidence type="ECO:0000256" key="1">
    <source>
        <dbReference type="ARBA" id="ARBA00005860"/>
    </source>
</evidence>
<dbReference type="PANTHER" id="PTHR10942">
    <property type="entry name" value="LEISHMANOLYSIN-LIKE PEPTIDASE"/>
    <property type="match status" value="1"/>
</dbReference>
<dbReference type="InterPro" id="IPR001577">
    <property type="entry name" value="Peptidase_M8"/>
</dbReference>